<dbReference type="InterPro" id="IPR051610">
    <property type="entry name" value="GPI/OXD"/>
</dbReference>
<dbReference type="SUPFAM" id="SSF51182">
    <property type="entry name" value="RmlC-like cupins"/>
    <property type="match status" value="1"/>
</dbReference>
<accession>A0A2I8VN95</accession>
<dbReference type="GeneID" id="35594149"/>
<dbReference type="PANTHER" id="PTHR35848">
    <property type="entry name" value="OXALATE-BINDING PROTEIN"/>
    <property type="match status" value="1"/>
</dbReference>
<keyword evidence="1" id="KW-0479">Metal-binding</keyword>
<dbReference type="InterPro" id="IPR014710">
    <property type="entry name" value="RmlC-like_jellyroll"/>
</dbReference>
<feature type="region of interest" description="Disordered" evidence="2">
    <location>
        <begin position="94"/>
        <end position="116"/>
    </location>
</feature>
<dbReference type="AlphaFoldDB" id="A0A2I8VN95"/>
<evidence type="ECO:0000259" key="3">
    <source>
        <dbReference type="Pfam" id="PF07883"/>
    </source>
</evidence>
<dbReference type="RefSeq" id="WP_103427096.1">
    <property type="nucleotide sequence ID" value="NZ_CP026309.1"/>
</dbReference>
<dbReference type="Gene3D" id="2.60.120.10">
    <property type="entry name" value="Jelly Rolls"/>
    <property type="match status" value="1"/>
</dbReference>
<sequence length="174" mass="19118">MEPVNEETLPWSETDRGTTAFRRKQLGRAAGSERLGASLYELPPGKRSWPYHYHTGNEEALYVLSGEGTLRVGDEDESSQYPLRAGDYVALPVGPESAHRVSNADENGDGGTDEREPLRYLVFSTMNDPDITVYPDSGKLGLYAGAAPGGDSEARVVDGYYPHDADVEYWEGEE</sequence>
<keyword evidence="5" id="KW-1185">Reference proteome</keyword>
<proteinExistence type="predicted"/>
<feature type="region of interest" description="Disordered" evidence="2">
    <location>
        <begin position="1"/>
        <end position="21"/>
    </location>
</feature>
<evidence type="ECO:0000313" key="4">
    <source>
        <dbReference type="EMBL" id="AUV83407.1"/>
    </source>
</evidence>
<dbReference type="Pfam" id="PF07883">
    <property type="entry name" value="Cupin_2"/>
    <property type="match status" value="1"/>
</dbReference>
<dbReference type="Proteomes" id="UP000236584">
    <property type="component" value="Chromosome"/>
</dbReference>
<dbReference type="GO" id="GO:0046872">
    <property type="term" value="F:metal ion binding"/>
    <property type="evidence" value="ECO:0007669"/>
    <property type="project" value="UniProtKB-KW"/>
</dbReference>
<feature type="domain" description="Cupin type-2" evidence="3">
    <location>
        <begin position="39"/>
        <end position="106"/>
    </location>
</feature>
<evidence type="ECO:0000256" key="2">
    <source>
        <dbReference type="SAM" id="MobiDB-lite"/>
    </source>
</evidence>
<organism evidence="4 5">
    <name type="scientific">Salinigranum rubrum</name>
    <dbReference type="NCBI Taxonomy" id="755307"/>
    <lineage>
        <taxon>Archaea</taxon>
        <taxon>Methanobacteriati</taxon>
        <taxon>Methanobacteriota</taxon>
        <taxon>Stenosarchaea group</taxon>
        <taxon>Halobacteria</taxon>
        <taxon>Halobacteriales</taxon>
        <taxon>Haloferacaceae</taxon>
        <taxon>Salinigranum</taxon>
    </lineage>
</organism>
<evidence type="ECO:0000256" key="1">
    <source>
        <dbReference type="ARBA" id="ARBA00022723"/>
    </source>
</evidence>
<dbReference type="InterPro" id="IPR013096">
    <property type="entry name" value="Cupin_2"/>
</dbReference>
<reference evidence="4 5" key="1">
    <citation type="submission" date="2018-01" db="EMBL/GenBank/DDBJ databases">
        <title>Complete genome sequence of Salinigranum rubrum GX10T, an extremely halophilic archaeon isolated from a marine solar saltern.</title>
        <authorList>
            <person name="Han S."/>
        </authorList>
    </citation>
    <scope>NUCLEOTIDE SEQUENCE [LARGE SCALE GENOMIC DNA]</scope>
    <source>
        <strain evidence="4 5">GX10</strain>
    </source>
</reference>
<dbReference type="CDD" id="cd02224">
    <property type="entry name" value="cupin_SPO2919-like"/>
    <property type="match status" value="1"/>
</dbReference>
<dbReference type="KEGG" id="srub:C2R22_18615"/>
<dbReference type="EMBL" id="CP026309">
    <property type="protein sequence ID" value="AUV83407.1"/>
    <property type="molecule type" value="Genomic_DNA"/>
</dbReference>
<dbReference type="OrthoDB" id="49661at2157"/>
<evidence type="ECO:0000313" key="5">
    <source>
        <dbReference type="Proteomes" id="UP000236584"/>
    </source>
</evidence>
<name>A0A2I8VN95_9EURY</name>
<gene>
    <name evidence="4" type="ORF">C2R22_18615</name>
</gene>
<dbReference type="InterPro" id="IPR011051">
    <property type="entry name" value="RmlC_Cupin_sf"/>
</dbReference>
<protein>
    <submittedName>
        <fullName evidence="4">Cupin</fullName>
    </submittedName>
</protein>